<proteinExistence type="predicted"/>
<dbReference type="EMBL" id="UYYA01004127">
    <property type="protein sequence ID" value="VDM59775.1"/>
    <property type="molecule type" value="Genomic_DNA"/>
</dbReference>
<name>A0A158PJ07_ANGCS</name>
<accession>A0A158PJ07</accession>
<feature type="region of interest" description="Disordered" evidence="1">
    <location>
        <begin position="121"/>
        <end position="163"/>
    </location>
</feature>
<evidence type="ECO:0000313" key="2">
    <source>
        <dbReference type="EMBL" id="VDM59775.1"/>
    </source>
</evidence>
<evidence type="ECO:0000313" key="4">
    <source>
        <dbReference type="WBParaSite" id="ACOC_0000818901-mRNA-1"/>
    </source>
</evidence>
<dbReference type="WBParaSite" id="ACOC_0000818901-mRNA-1">
    <property type="protein sequence ID" value="ACOC_0000818901-mRNA-1"/>
    <property type="gene ID" value="ACOC_0000818901"/>
</dbReference>
<evidence type="ECO:0000256" key="1">
    <source>
        <dbReference type="SAM" id="MobiDB-lite"/>
    </source>
</evidence>
<dbReference type="AlphaFoldDB" id="A0A158PJ07"/>
<evidence type="ECO:0000313" key="3">
    <source>
        <dbReference type="Proteomes" id="UP000267027"/>
    </source>
</evidence>
<keyword evidence="3" id="KW-1185">Reference proteome</keyword>
<gene>
    <name evidence="2" type="ORF">ACOC_LOCUS8190</name>
</gene>
<dbReference type="OrthoDB" id="5876746at2759"/>
<sequence>MEEFSDVPEGKTVRYRCGVPRCHSPTKTFSLLTIIEHLASHFRHSIGSRNHANYLCKNCGHSFYLLCMTMSCFCRQYGGENECVSIRKDWNRVVAREDVAFLWYVVRYAVPVLVEKAANRGGERNLSSTPQRKTEGNLGFNTPLMRSPSTYNDGTPRTPLDHDEEEIEPAHGCALRNMSICASVSAVQVKGEETKKQRWGREGPYQTNYVPPSTYALAGQFCGSPSTTDGCRLSAPIVASSITTITVYGNPKIVDTAHGPIFEYDVIGNATKSNSQCSSTETKGVQTSHDIVGNDPSPFGIAFCF</sequence>
<dbReference type="Proteomes" id="UP000267027">
    <property type="component" value="Unassembled WGS sequence"/>
</dbReference>
<organism evidence="4">
    <name type="scientific">Angiostrongylus costaricensis</name>
    <name type="common">Nematode worm</name>
    <dbReference type="NCBI Taxonomy" id="334426"/>
    <lineage>
        <taxon>Eukaryota</taxon>
        <taxon>Metazoa</taxon>
        <taxon>Ecdysozoa</taxon>
        <taxon>Nematoda</taxon>
        <taxon>Chromadorea</taxon>
        <taxon>Rhabditida</taxon>
        <taxon>Rhabditina</taxon>
        <taxon>Rhabditomorpha</taxon>
        <taxon>Strongyloidea</taxon>
        <taxon>Metastrongylidae</taxon>
        <taxon>Angiostrongylus</taxon>
    </lineage>
</organism>
<reference evidence="4" key="1">
    <citation type="submission" date="2016-04" db="UniProtKB">
        <authorList>
            <consortium name="WormBaseParasite"/>
        </authorList>
    </citation>
    <scope>IDENTIFICATION</scope>
</reference>
<reference evidence="2 3" key="2">
    <citation type="submission" date="2018-11" db="EMBL/GenBank/DDBJ databases">
        <authorList>
            <consortium name="Pathogen Informatics"/>
        </authorList>
    </citation>
    <scope>NUCLEOTIDE SEQUENCE [LARGE SCALE GENOMIC DNA]</scope>
    <source>
        <strain evidence="2 3">Costa Rica</strain>
    </source>
</reference>
<protein>
    <submittedName>
        <fullName evidence="4">C2H2-type domain-containing protein</fullName>
    </submittedName>
</protein>